<dbReference type="Gene3D" id="2.60.40.10">
    <property type="entry name" value="Immunoglobulins"/>
    <property type="match status" value="1"/>
</dbReference>
<dbReference type="InterPro" id="IPR013783">
    <property type="entry name" value="Ig-like_fold"/>
</dbReference>
<dbReference type="InterPro" id="IPR050643">
    <property type="entry name" value="Periplasmic_pilus_chap"/>
</dbReference>
<name>A0ABD7QK81_RAOOR</name>
<dbReference type="PANTHER" id="PTHR30251:SF4">
    <property type="entry name" value="SLR1668 PROTEIN"/>
    <property type="match status" value="1"/>
</dbReference>
<evidence type="ECO:0000256" key="1">
    <source>
        <dbReference type="SAM" id="SignalP"/>
    </source>
</evidence>
<dbReference type="EMBL" id="SLYQ01000003">
    <property type="protein sequence ID" value="TCQ73949.1"/>
    <property type="molecule type" value="Genomic_DNA"/>
</dbReference>
<dbReference type="Pfam" id="PF00345">
    <property type="entry name" value="PapD_N"/>
    <property type="match status" value="1"/>
</dbReference>
<proteinExistence type="predicted"/>
<evidence type="ECO:0000313" key="3">
    <source>
        <dbReference type="EMBL" id="TCQ73949.1"/>
    </source>
</evidence>
<comment type="caution">
    <text evidence="3">The sequence shown here is derived from an EMBL/GenBank/DDBJ whole genome shotgun (WGS) entry which is preliminary data.</text>
</comment>
<evidence type="ECO:0000259" key="2">
    <source>
        <dbReference type="Pfam" id="PF00345"/>
    </source>
</evidence>
<dbReference type="AlphaFoldDB" id="A0ABD7QK81"/>
<reference evidence="3 4" key="1">
    <citation type="submission" date="2019-03" db="EMBL/GenBank/DDBJ databases">
        <title>Genomic analyses of the natural microbiome of Caenorhabditis elegans.</title>
        <authorList>
            <person name="Samuel B."/>
        </authorList>
    </citation>
    <scope>NUCLEOTIDE SEQUENCE [LARGE SCALE GENOMIC DNA]</scope>
    <source>
        <strain evidence="3 4">JUb54</strain>
    </source>
</reference>
<dbReference type="InterPro" id="IPR008962">
    <property type="entry name" value="PapD-like_sf"/>
</dbReference>
<gene>
    <name evidence="3" type="ORF">EC841_103120</name>
</gene>
<dbReference type="SUPFAM" id="SSF49354">
    <property type="entry name" value="PapD-like"/>
    <property type="match status" value="1"/>
</dbReference>
<dbReference type="InterPro" id="IPR016147">
    <property type="entry name" value="Pili_assmbl_chaperone_N"/>
</dbReference>
<dbReference type="Proteomes" id="UP000295263">
    <property type="component" value="Unassembled WGS sequence"/>
</dbReference>
<sequence length="254" mass="27694">MIRSSVALFLLTSSLFTTAHAASSVLVWPIYQTISDSEKGSELWLENRGTAAVNLQLRVFAWDQKDSSDVYADQSEVVASPPFTTVQPGQRQLVRLMRIAPVSAGREKSYRIVIDEVPSSQPAVQTDKSSAGLKMRMRYVLPLFTYGQGLAPLKLESPVEPVRATLSWTLSSQQGRRSLCIKNAGNQHARLSNVYWAKAAGKAEVTQAEGLLGYILAQRSVCFPLAGKAAVSPGLHLFARLTDNSQAVEISASR</sequence>
<feature type="chain" id="PRO_5044833772" evidence="1">
    <location>
        <begin position="22"/>
        <end position="254"/>
    </location>
</feature>
<protein>
    <submittedName>
        <fullName evidence="3">Fimbrial chaperone protein</fullName>
    </submittedName>
</protein>
<feature type="signal peptide" evidence="1">
    <location>
        <begin position="1"/>
        <end position="21"/>
    </location>
</feature>
<organism evidence="3 4">
    <name type="scientific">Raoultella ornithinolytica</name>
    <name type="common">Klebsiella ornithinolytica</name>
    <dbReference type="NCBI Taxonomy" id="54291"/>
    <lineage>
        <taxon>Bacteria</taxon>
        <taxon>Pseudomonadati</taxon>
        <taxon>Pseudomonadota</taxon>
        <taxon>Gammaproteobacteria</taxon>
        <taxon>Enterobacterales</taxon>
        <taxon>Enterobacteriaceae</taxon>
        <taxon>Klebsiella/Raoultella group</taxon>
        <taxon>Raoultella</taxon>
    </lineage>
</organism>
<accession>A0ABD7QK81</accession>
<dbReference type="RefSeq" id="WP_132511970.1">
    <property type="nucleotide sequence ID" value="NZ_SLYQ01000003.1"/>
</dbReference>
<dbReference type="PANTHER" id="PTHR30251">
    <property type="entry name" value="PILUS ASSEMBLY CHAPERONE"/>
    <property type="match status" value="1"/>
</dbReference>
<evidence type="ECO:0000313" key="4">
    <source>
        <dbReference type="Proteomes" id="UP000295263"/>
    </source>
</evidence>
<feature type="domain" description="Pili assembly chaperone N-terminal" evidence="2">
    <location>
        <begin position="35"/>
        <end position="145"/>
    </location>
</feature>
<keyword evidence="1" id="KW-0732">Signal</keyword>